<organism evidence="1">
    <name type="scientific">viral metagenome</name>
    <dbReference type="NCBI Taxonomy" id="1070528"/>
    <lineage>
        <taxon>unclassified sequences</taxon>
        <taxon>metagenomes</taxon>
        <taxon>organismal metagenomes</taxon>
    </lineage>
</organism>
<proteinExistence type="predicted"/>
<reference evidence="1" key="1">
    <citation type="journal article" date="2020" name="Nature">
        <title>Giant virus diversity and host interactions through global metagenomics.</title>
        <authorList>
            <person name="Schulz F."/>
            <person name="Roux S."/>
            <person name="Paez-Espino D."/>
            <person name="Jungbluth S."/>
            <person name="Walsh D.A."/>
            <person name="Denef V.J."/>
            <person name="McMahon K.D."/>
            <person name="Konstantinidis K.T."/>
            <person name="Eloe-Fadrosh E.A."/>
            <person name="Kyrpides N.C."/>
            <person name="Woyke T."/>
        </authorList>
    </citation>
    <scope>NUCLEOTIDE SEQUENCE</scope>
    <source>
        <strain evidence="1">GVMAG-M-3300023184-178</strain>
    </source>
</reference>
<evidence type="ECO:0000313" key="1">
    <source>
        <dbReference type="EMBL" id="QHT84963.1"/>
    </source>
</evidence>
<protein>
    <submittedName>
        <fullName evidence="1">Uncharacterized protein</fullName>
    </submittedName>
</protein>
<name>A0A6C0HYP1_9ZZZZ</name>
<accession>A0A6C0HYP1</accession>
<sequence length="452" mass="53432">MGNACSIIIQSKMNEKENIEKPSKVILTRYLYLKDEVKLALLVSLLTKNPVSIFWAYELYYSGFELELFELIWQIYFDFYATLNFSFKDYLIKKQKDWLKEDRLKEDRLKEDRLKEDRLKVEEIDVEVEVEVEVDVDVDDDDDDLINREKTEDKDKIISTIINDFLIRPYNLDVFMLRQTANIFAKTDSASDDDSIDQFIGYLETNDYVNIADYILRKCSASNLHILLNIALDHFKGISTKMKLASATIQKKWKLLTKEVKSVSNRTTLLSIIMYYCAQQKGLKMGKNLYMNIEKGEIEKYNNIYIDTPAKIYAHKILPMACIASIDEGNFLSLFKLERNTPSPSLNDIYWYNWLYYASFSPIWLKRIQAFKGILDHTNKKVDFPDIYLEDQFYTRFNYEPDEQKKQVQDKSIQAIESIRTWTNFYNDFKQNSLYEPLSDILEIMTACQVKY</sequence>
<dbReference type="EMBL" id="MN740029">
    <property type="protein sequence ID" value="QHT84963.1"/>
    <property type="molecule type" value="Genomic_DNA"/>
</dbReference>
<dbReference type="AlphaFoldDB" id="A0A6C0HYP1"/>